<organism evidence="3 4">
    <name type="scientific">Fusarium austroafricanum</name>
    <dbReference type="NCBI Taxonomy" id="2364996"/>
    <lineage>
        <taxon>Eukaryota</taxon>
        <taxon>Fungi</taxon>
        <taxon>Dikarya</taxon>
        <taxon>Ascomycota</taxon>
        <taxon>Pezizomycotina</taxon>
        <taxon>Sordariomycetes</taxon>
        <taxon>Hypocreomycetidae</taxon>
        <taxon>Hypocreales</taxon>
        <taxon>Nectriaceae</taxon>
        <taxon>Fusarium</taxon>
        <taxon>Fusarium concolor species complex</taxon>
    </lineage>
</organism>
<name>A0A8H4KW24_9HYPO</name>
<dbReference type="PANTHER" id="PTHR47843:SF5">
    <property type="entry name" value="BTB_POZ DOMAIN PROTEIN"/>
    <property type="match status" value="1"/>
</dbReference>
<dbReference type="Proteomes" id="UP000605986">
    <property type="component" value="Unassembled WGS sequence"/>
</dbReference>
<accession>A0A8H4KW24</accession>
<dbReference type="SUPFAM" id="SSF54695">
    <property type="entry name" value="POZ domain"/>
    <property type="match status" value="1"/>
</dbReference>
<dbReference type="Pfam" id="PF00651">
    <property type="entry name" value="BTB"/>
    <property type="match status" value="1"/>
</dbReference>
<reference evidence="3" key="1">
    <citation type="submission" date="2020-01" db="EMBL/GenBank/DDBJ databases">
        <title>Identification and distribution of gene clusters putatively required for synthesis of sphingolipid metabolism inhibitors in phylogenetically diverse species of the filamentous fungus Fusarium.</title>
        <authorList>
            <person name="Kim H.-S."/>
            <person name="Busman M."/>
            <person name="Brown D.W."/>
            <person name="Divon H."/>
            <person name="Uhlig S."/>
            <person name="Proctor R.H."/>
        </authorList>
    </citation>
    <scope>NUCLEOTIDE SEQUENCE</scope>
    <source>
        <strain evidence="3">NRRL 53441</strain>
    </source>
</reference>
<comment type="caution">
    <text evidence="3">The sequence shown here is derived from an EMBL/GenBank/DDBJ whole genome shotgun (WGS) entry which is preliminary data.</text>
</comment>
<dbReference type="InterPro" id="IPR011333">
    <property type="entry name" value="SKP1/BTB/POZ_sf"/>
</dbReference>
<feature type="coiled-coil region" evidence="1">
    <location>
        <begin position="199"/>
        <end position="292"/>
    </location>
</feature>
<evidence type="ECO:0000256" key="1">
    <source>
        <dbReference type="SAM" id="Coils"/>
    </source>
</evidence>
<protein>
    <recommendedName>
        <fullName evidence="2">BTB domain-containing protein</fullName>
    </recommendedName>
</protein>
<evidence type="ECO:0000313" key="4">
    <source>
        <dbReference type="Proteomes" id="UP000605986"/>
    </source>
</evidence>
<dbReference type="OrthoDB" id="2363873at2759"/>
<dbReference type="CDD" id="cd18186">
    <property type="entry name" value="BTB_POZ_ZBTB_KLHL-like"/>
    <property type="match status" value="1"/>
</dbReference>
<dbReference type="InterPro" id="IPR000210">
    <property type="entry name" value="BTB/POZ_dom"/>
</dbReference>
<dbReference type="SMART" id="SM00225">
    <property type="entry name" value="BTB"/>
    <property type="match status" value="1"/>
</dbReference>
<dbReference type="EMBL" id="JAADJG010000047">
    <property type="protein sequence ID" value="KAF4456773.1"/>
    <property type="molecule type" value="Genomic_DNA"/>
</dbReference>
<evidence type="ECO:0000259" key="2">
    <source>
        <dbReference type="PROSITE" id="PS50097"/>
    </source>
</evidence>
<dbReference type="AlphaFoldDB" id="A0A8H4KW24"/>
<proteinExistence type="predicted"/>
<feature type="coiled-coil region" evidence="1">
    <location>
        <begin position="322"/>
        <end position="363"/>
    </location>
</feature>
<feature type="domain" description="BTB" evidence="2">
    <location>
        <begin position="6"/>
        <end position="73"/>
    </location>
</feature>
<gene>
    <name evidence="3" type="ORF">F53441_1209</name>
</gene>
<keyword evidence="1" id="KW-0175">Coiled coil</keyword>
<keyword evidence="4" id="KW-1185">Reference proteome</keyword>
<sequence length="513" mass="58374">MELGPPDLTLICEGREFPFHQSLARQHSPVLAALLNENSTETQSAVIKVENFDFLTVNYMLDFLYSGDYNLNVFQIPGYDPNRPLNSEFIREALLCHVRINAIAHCYEIPALSQHARQYIQMKLRNYWNDSTFSAVVASVLSSTPNDHATKKMLVSIAGAHLHSLAHLPAFDSTTLLQSFDASLQAQAAAEVSLHKQLVSILSSECDQLKEKVDALLSENEQLRENFQEQPVAISEQAATISENRSQLQQVEGAERRATQAEMKLGETTKTLEACQSELRVITSEKNLLKKRWEDSKSKLSILTQQHDDLKHALDLEKQNKSEFSECKRDELRNAVKAEQKESAKLSAEIARTSEELEKAMTDAAIATTEKQRWQEAYMKERNRASDCIQECDGLRTELQIEKGKQRVGLSLAERDQLQRDLGVEKHKVATLTREQYQAKNKILVLVKARDQAKEQGLAESQKIDCFLDEIDGITRCHNRRCRAEFGSHIERDGDGFIMHCYNCHFKYPHKKQ</sequence>
<dbReference type="PANTHER" id="PTHR47843">
    <property type="entry name" value="BTB DOMAIN-CONTAINING PROTEIN-RELATED"/>
    <property type="match status" value="1"/>
</dbReference>
<dbReference type="Gene3D" id="3.30.710.10">
    <property type="entry name" value="Potassium Channel Kv1.1, Chain A"/>
    <property type="match status" value="1"/>
</dbReference>
<dbReference type="PROSITE" id="PS50097">
    <property type="entry name" value="BTB"/>
    <property type="match status" value="1"/>
</dbReference>
<evidence type="ECO:0000313" key="3">
    <source>
        <dbReference type="EMBL" id="KAF4456773.1"/>
    </source>
</evidence>